<comment type="caution">
    <text evidence="1">The sequence shown here is derived from an EMBL/GenBank/DDBJ whole genome shotgun (WGS) entry which is preliminary data.</text>
</comment>
<sequence length="90" mass="10407">MHLTTDALDLLIKVGWNSYLTPKALFKAGFINHNHIFQSTSIKQNFNVLVNKRLTILNYCVYCGNSRTEIYAFNISSCIRFNNYINCILI</sequence>
<protein>
    <submittedName>
        <fullName evidence="1">Uncharacterized protein</fullName>
    </submittedName>
</protein>
<evidence type="ECO:0000313" key="1">
    <source>
        <dbReference type="EMBL" id="RHN68865.1"/>
    </source>
</evidence>
<dbReference type="Gramene" id="rna17279">
    <property type="protein sequence ID" value="RHN68865.1"/>
    <property type="gene ID" value="gene17279"/>
</dbReference>
<name>A0A396IXT1_MEDTR</name>
<organism evidence="1">
    <name type="scientific">Medicago truncatula</name>
    <name type="common">Barrel medic</name>
    <name type="synonym">Medicago tribuloides</name>
    <dbReference type="NCBI Taxonomy" id="3880"/>
    <lineage>
        <taxon>Eukaryota</taxon>
        <taxon>Viridiplantae</taxon>
        <taxon>Streptophyta</taxon>
        <taxon>Embryophyta</taxon>
        <taxon>Tracheophyta</taxon>
        <taxon>Spermatophyta</taxon>
        <taxon>Magnoliopsida</taxon>
        <taxon>eudicotyledons</taxon>
        <taxon>Gunneridae</taxon>
        <taxon>Pentapetalae</taxon>
        <taxon>rosids</taxon>
        <taxon>fabids</taxon>
        <taxon>Fabales</taxon>
        <taxon>Fabaceae</taxon>
        <taxon>Papilionoideae</taxon>
        <taxon>50 kb inversion clade</taxon>
        <taxon>NPAAA clade</taxon>
        <taxon>Hologalegina</taxon>
        <taxon>IRL clade</taxon>
        <taxon>Trifolieae</taxon>
        <taxon>Medicago</taxon>
    </lineage>
</organism>
<accession>A0A396IXT1</accession>
<proteinExistence type="predicted"/>
<dbReference type="Proteomes" id="UP000265566">
    <property type="component" value="Chromosome 3"/>
</dbReference>
<dbReference type="AlphaFoldDB" id="A0A396IXT1"/>
<gene>
    <name evidence="1" type="ORF">MtrunA17_Chr3g0118591</name>
</gene>
<dbReference type="EMBL" id="PSQE01000003">
    <property type="protein sequence ID" value="RHN68865.1"/>
    <property type="molecule type" value="Genomic_DNA"/>
</dbReference>
<reference evidence="1" key="1">
    <citation type="journal article" date="2018" name="Nat. Plants">
        <title>Whole-genome landscape of Medicago truncatula symbiotic genes.</title>
        <authorList>
            <person name="Pecrix Y."/>
            <person name="Gamas P."/>
            <person name="Carrere S."/>
        </authorList>
    </citation>
    <scope>NUCLEOTIDE SEQUENCE</scope>
    <source>
        <tissue evidence="1">Leaves</tissue>
    </source>
</reference>